<sequence length="813" mass="88640">MEEKPKPASGGSNSFQEEPKKPNPTPVVSQAEFDSTSSRARIVNRVGVFTAVFFFGSFLFVLICMGWFAFLWWGTIENSVWHDIVIHDWAVRAISLPTSFFRIAIVAQTGLCFSMLASLAIEKAIVPLPDVAAISMMRATAPSESNAFLKFILPLARTPPGLRSLETLSVVSLTFLVILTSSILNFTSTILLSDVIVQPIPAKEIQLGVALDYKWTDYRLGADTSAPFYRNWEWFYFSYSPIQDNFYWQTDPPLTFPTIAEYSASSPSVPGLVDTGPTVRAFLPFLRSDDRSRIRSYKGKVPVWDSRVVCQKPKISNFKLSGGDHPTGTLYLTGHVQSTVSADFIIDSQPATVPFFCSYEPAANISICQLPNSCVGQPGVALFGNPPYTLPSANYGGGLKSEFSESDRKSKNGGAYLILNSTDVSATAAELSKNEGWAEIGKVTDDSGDFSREIDIIGTLCYTALDAVDRDVEISRIEQQQEKEFANYSLYTTPYSNNLINASTVIYDFTDTLTQLLPANSSESSKSRGIFDLKPPSSGWPAPLSSTPGSDGPWETLTNLTRPNQVHFLVDALFLRYRPPTNSSSEVDPPQIYGNYTVKLQDRSSVLAESSGSEIYTVSGRNWQGALFAAAKNHPNGNTAYALQSVLTVIASNAYYSNFQQLPRQEPVTAVSFLNVSSPGGPFGTRRGGSYALEQAGLFADYVGGKFPVGFTIVAVVLGCQLILALVVFVRFVRETSLTRIGDPWQSLAQIASEEFEGLDVILKVSKKIKSDREAVSNELTALGADKTCVGLKQEGGSTKLTSRNAGGETEDA</sequence>
<name>A0AAV9X5F0_9PEZI</name>
<feature type="region of interest" description="Disordered" evidence="1">
    <location>
        <begin position="520"/>
        <end position="554"/>
    </location>
</feature>
<feature type="transmembrane region" description="Helical" evidence="2">
    <location>
        <begin position="46"/>
        <end position="73"/>
    </location>
</feature>
<keyword evidence="2" id="KW-1133">Transmembrane helix</keyword>
<reference evidence="3 4" key="1">
    <citation type="submission" date="2019-10" db="EMBL/GenBank/DDBJ databases">
        <authorList>
            <person name="Palmer J.M."/>
        </authorList>
    </citation>
    <scope>NUCLEOTIDE SEQUENCE [LARGE SCALE GENOMIC DNA]</scope>
    <source>
        <strain evidence="3 4">TWF694</strain>
    </source>
</reference>
<keyword evidence="4" id="KW-1185">Reference proteome</keyword>
<keyword evidence="2" id="KW-0472">Membrane</keyword>
<organism evidence="3 4">
    <name type="scientific">Orbilia ellipsospora</name>
    <dbReference type="NCBI Taxonomy" id="2528407"/>
    <lineage>
        <taxon>Eukaryota</taxon>
        <taxon>Fungi</taxon>
        <taxon>Dikarya</taxon>
        <taxon>Ascomycota</taxon>
        <taxon>Pezizomycotina</taxon>
        <taxon>Orbiliomycetes</taxon>
        <taxon>Orbiliales</taxon>
        <taxon>Orbiliaceae</taxon>
        <taxon>Orbilia</taxon>
    </lineage>
</organism>
<dbReference type="Proteomes" id="UP001365542">
    <property type="component" value="Unassembled WGS sequence"/>
</dbReference>
<evidence type="ECO:0000313" key="4">
    <source>
        <dbReference type="Proteomes" id="UP001365542"/>
    </source>
</evidence>
<gene>
    <name evidence="3" type="primary">IML2_12</name>
    <name evidence="3" type="ORF">TWF694_011507</name>
</gene>
<comment type="caution">
    <text evidence="3">The sequence shown here is derived from an EMBL/GenBank/DDBJ whole genome shotgun (WGS) entry which is preliminary data.</text>
</comment>
<evidence type="ECO:0000313" key="3">
    <source>
        <dbReference type="EMBL" id="KAK6537317.1"/>
    </source>
</evidence>
<feature type="region of interest" description="Disordered" evidence="1">
    <location>
        <begin position="1"/>
        <end position="32"/>
    </location>
</feature>
<accession>A0AAV9X5F0</accession>
<keyword evidence="2" id="KW-0812">Transmembrane</keyword>
<protein>
    <submittedName>
        <fullName evidence="3">Mitochondrial outer membrane protein iml2</fullName>
    </submittedName>
</protein>
<feature type="transmembrane region" description="Helical" evidence="2">
    <location>
        <begin position="709"/>
        <end position="730"/>
    </location>
</feature>
<dbReference type="EMBL" id="JAVHJO010000009">
    <property type="protein sequence ID" value="KAK6537317.1"/>
    <property type="molecule type" value="Genomic_DNA"/>
</dbReference>
<evidence type="ECO:0000256" key="1">
    <source>
        <dbReference type="SAM" id="MobiDB-lite"/>
    </source>
</evidence>
<evidence type="ECO:0000256" key="2">
    <source>
        <dbReference type="SAM" id="Phobius"/>
    </source>
</evidence>
<dbReference type="AlphaFoldDB" id="A0AAV9X5F0"/>
<proteinExistence type="predicted"/>